<proteinExistence type="predicted"/>
<evidence type="ECO:0000313" key="1">
    <source>
        <dbReference type="EMBL" id="GEQ85792.1"/>
    </source>
</evidence>
<dbReference type="PROSITE" id="PS51257">
    <property type="entry name" value="PROKAR_LIPOPROTEIN"/>
    <property type="match status" value="1"/>
</dbReference>
<gene>
    <name evidence="1" type="ORF">ULMS_13000</name>
</gene>
<accession>A0A5J4FXB4</accession>
<organism evidence="1 2">
    <name type="scientific">Patiriisocius marinistellae</name>
    <dbReference type="NCBI Taxonomy" id="2494560"/>
    <lineage>
        <taxon>Bacteria</taxon>
        <taxon>Pseudomonadati</taxon>
        <taxon>Bacteroidota</taxon>
        <taxon>Flavobacteriia</taxon>
        <taxon>Flavobacteriales</taxon>
        <taxon>Flavobacteriaceae</taxon>
        <taxon>Patiriisocius</taxon>
    </lineage>
</organism>
<reference evidence="1 2" key="1">
    <citation type="submission" date="2019-08" db="EMBL/GenBank/DDBJ databases">
        <title>Ulvibacter marinistellae sp. nov., isolated from a starfish, Patiria pectinifera.</title>
        <authorList>
            <person name="Kawano K."/>
            <person name="Ushijima N."/>
            <person name="Kihara M."/>
            <person name="Itoh H."/>
        </authorList>
    </citation>
    <scope>NUCLEOTIDE SEQUENCE [LARGE SCALE GENOMIC DNA]</scope>
    <source>
        <strain evidence="1 2">KK4</strain>
    </source>
</reference>
<dbReference type="EMBL" id="BKCF01000001">
    <property type="protein sequence ID" value="GEQ85792.1"/>
    <property type="molecule type" value="Genomic_DNA"/>
</dbReference>
<name>A0A5J4FXB4_9FLAO</name>
<comment type="caution">
    <text evidence="1">The sequence shown here is derived from an EMBL/GenBank/DDBJ whole genome shotgun (WGS) entry which is preliminary data.</text>
</comment>
<evidence type="ECO:0000313" key="2">
    <source>
        <dbReference type="Proteomes" id="UP000326994"/>
    </source>
</evidence>
<keyword evidence="2" id="KW-1185">Reference proteome</keyword>
<dbReference type="OrthoDB" id="9764969at2"/>
<protein>
    <submittedName>
        <fullName evidence="1">Uncharacterized protein</fullName>
    </submittedName>
</protein>
<dbReference type="AlphaFoldDB" id="A0A5J4FXB4"/>
<sequence>MKPTSLLAILIFSFFFSSCGNNRKPKNNSEDIQSQIIKIENPSTPNSQTPRLFSNGNELYFSWVTTENETDFLNFSILKDTTWSNAETIIEGKDWFTNWADFPAIAESNGNILTSFLQKSTNGKYTYDVKLNLYNATTKEWKKNILLNTDGTQSEHGFVSIVPNYGGQFFISWLDGRNTVVKEEMNHENGHHGGKGAMTLRGAYIAENGEIINEKELDNRVCDCCQTSATMTNQGPVVVYRDRSDKEVRDISIVNKENTQEWSKPKTVFDDNWEIEGCPVNGPSIASFENSTAVAWFTGANQKQKVQIAFKKNDKIDFGIPIRLNVKETLGRVEVLMLNENEAIVTWMEFDEEDALVQVMKVNENGAKGEPLTISRTSSQRSSGFPQIELLDDTIYAAITIVSDKKGSSIELYKIPIEKL</sequence>
<dbReference type="Proteomes" id="UP000326994">
    <property type="component" value="Unassembled WGS sequence"/>
</dbReference>
<dbReference type="RefSeq" id="WP_151893690.1">
    <property type="nucleotide sequence ID" value="NZ_BKCF01000001.1"/>
</dbReference>